<protein>
    <recommendedName>
        <fullName evidence="4">Nuclear protein localization protein 4</fullName>
    </recommendedName>
</protein>
<keyword evidence="11" id="KW-1185">Reference proteome</keyword>
<dbReference type="PANTHER" id="PTHR12710">
    <property type="entry name" value="NUCLEAR PROTEIN LOCALIZATION 4"/>
    <property type="match status" value="1"/>
</dbReference>
<proteinExistence type="inferred from homology"/>
<dbReference type="InterPro" id="IPR029071">
    <property type="entry name" value="Ubiquitin-like_domsf"/>
</dbReference>
<feature type="domain" description="MPN" evidence="9">
    <location>
        <begin position="256"/>
        <end position="393"/>
    </location>
</feature>
<evidence type="ECO:0000259" key="9">
    <source>
        <dbReference type="PROSITE" id="PS50249"/>
    </source>
</evidence>
<dbReference type="PROSITE" id="PS50249">
    <property type="entry name" value="MPN"/>
    <property type="match status" value="1"/>
</dbReference>
<dbReference type="CDD" id="cd08061">
    <property type="entry name" value="MPN_NPL4"/>
    <property type="match status" value="1"/>
</dbReference>
<feature type="region of interest" description="Disordered" evidence="8">
    <location>
        <begin position="602"/>
        <end position="668"/>
    </location>
</feature>
<keyword evidence="6" id="KW-0653">Protein transport</keyword>
<keyword evidence="5" id="KW-0509">mRNA transport</keyword>
<dbReference type="PANTHER" id="PTHR12710:SF0">
    <property type="entry name" value="NUCLEAR PROTEIN LOCALIZATION PROTEIN 4 HOMOLOG"/>
    <property type="match status" value="1"/>
</dbReference>
<dbReference type="Pfam" id="PF05020">
    <property type="entry name" value="zf-NPL4"/>
    <property type="match status" value="1"/>
</dbReference>
<reference evidence="10 11" key="1">
    <citation type="journal article" date="2021" name="Nat. Commun.">
        <title>Genetic determinants of endophytism in the Arabidopsis root mycobiome.</title>
        <authorList>
            <person name="Mesny F."/>
            <person name="Miyauchi S."/>
            <person name="Thiergart T."/>
            <person name="Pickel B."/>
            <person name="Atanasova L."/>
            <person name="Karlsson M."/>
            <person name="Huettel B."/>
            <person name="Barry K.W."/>
            <person name="Haridas S."/>
            <person name="Chen C."/>
            <person name="Bauer D."/>
            <person name="Andreopoulos W."/>
            <person name="Pangilinan J."/>
            <person name="LaButti K."/>
            <person name="Riley R."/>
            <person name="Lipzen A."/>
            <person name="Clum A."/>
            <person name="Drula E."/>
            <person name="Henrissat B."/>
            <person name="Kohler A."/>
            <person name="Grigoriev I.V."/>
            <person name="Martin F.M."/>
            <person name="Hacquard S."/>
        </authorList>
    </citation>
    <scope>NUCLEOTIDE SEQUENCE [LARGE SCALE GENOMIC DNA]</scope>
    <source>
        <strain evidence="10 11">MPI-SDFR-AT-0080</strain>
    </source>
</reference>
<organism evidence="10 11">
    <name type="scientific">Macrophomina phaseolina</name>
    <dbReference type="NCBI Taxonomy" id="35725"/>
    <lineage>
        <taxon>Eukaryota</taxon>
        <taxon>Fungi</taxon>
        <taxon>Dikarya</taxon>
        <taxon>Ascomycota</taxon>
        <taxon>Pezizomycotina</taxon>
        <taxon>Dothideomycetes</taxon>
        <taxon>Dothideomycetes incertae sedis</taxon>
        <taxon>Botryosphaeriales</taxon>
        <taxon>Botryosphaeriaceae</taxon>
        <taxon>Macrophomina</taxon>
    </lineage>
</organism>
<evidence type="ECO:0000256" key="1">
    <source>
        <dbReference type="ARBA" id="ARBA00004335"/>
    </source>
</evidence>
<comment type="caution">
    <text evidence="10">The sequence shown here is derived from an EMBL/GenBank/DDBJ whole genome shotgun (WGS) entry which is preliminary data.</text>
</comment>
<feature type="compositionally biased region" description="Low complexity" evidence="8">
    <location>
        <begin position="608"/>
        <end position="618"/>
    </location>
</feature>
<accession>A0ABQ8FW95</accession>
<evidence type="ECO:0000313" key="10">
    <source>
        <dbReference type="EMBL" id="KAH7025532.1"/>
    </source>
</evidence>
<name>A0ABQ8FW95_9PEZI</name>
<dbReference type="Proteomes" id="UP000774617">
    <property type="component" value="Unassembled WGS sequence"/>
</dbReference>
<dbReference type="Gene3D" id="3.10.20.90">
    <property type="entry name" value="Phosphatidylinositol 3-kinase Catalytic Subunit, Chain A, domain 1"/>
    <property type="match status" value="1"/>
</dbReference>
<dbReference type="EMBL" id="JAGTJR010000058">
    <property type="protein sequence ID" value="KAH7025532.1"/>
    <property type="molecule type" value="Genomic_DNA"/>
</dbReference>
<evidence type="ECO:0000256" key="4">
    <source>
        <dbReference type="ARBA" id="ARBA00019709"/>
    </source>
</evidence>
<comment type="function">
    <text evidence="7">Involved in the import of nuclear-targeted proteins into the nucleus and the export of poly(A) RNA out of the nucleus. Has a role in the endoplasmic reticulum-associated degradation (ERAD) pathway.</text>
</comment>
<dbReference type="PIRSF" id="PIRSF010052">
    <property type="entry name" value="Polyub_prc_Npl4"/>
    <property type="match status" value="1"/>
</dbReference>
<dbReference type="InterPro" id="IPR016563">
    <property type="entry name" value="Npl4"/>
</dbReference>
<feature type="compositionally biased region" description="Low complexity" evidence="8">
    <location>
        <begin position="641"/>
        <end position="652"/>
    </location>
</feature>
<sequence>MILRFQSRNGQFRLTVDPKDDFTSVASQIAEKLPPNVDISTVSISPKPQDKASARKLANLKGITFERVGLSHGSQVFLDYEEQTAATNGHAATPATTTSARLSGKPIAAEDIPSVPIGGQAKLIKRPWEVIKQSPLDDRLDKLDGKISRPKDQKMCRHGPKGMCDYCMPLEPYDAAYLAEKKIKHLSFHSYLRKVNAGKNKPESGSSYMPPLSEPYYRVRPDCPSGHAPWPEGICSKCQPSAISLQPQEYRMVDHVEFASPDLINTLLDFWRKSGCQRLGFLYGRYEEYTEVPLGTKAVVEAIYEPPQVGEVDGISLNDWDNEKEIDEVARMCGLERVGVIFTDLLDAGAGDGSVVCKRHADSYYLSSLETCFAARYQGKFPRPSKWSETGRFGSNFVTCIVSGDEEGQIGISAYQASNAAVEMVRADIIEPSADPTMMLVQNEEEESELGRRRYIPEVFYRKVNEYGANVQESAKPAFPVEYLFVTLTHGFPTNPQPKFPNTSFPIENREVLGISQEVTALAKQLNAKSSGPKLSDATGLAAVADFHLLTFIHGLGILHKDEEALLCRVAAEHNVSDGAQLQHTPGWATLMTILQETGEQPSKRKFAATFTPSSSTPSGPPARRKRTLTAANGSGGSGNSGKSTSTNTSASDSERLAKRIKGVSLNK</sequence>
<evidence type="ECO:0000256" key="5">
    <source>
        <dbReference type="ARBA" id="ARBA00022816"/>
    </source>
</evidence>
<evidence type="ECO:0000256" key="8">
    <source>
        <dbReference type="SAM" id="MobiDB-lite"/>
    </source>
</evidence>
<evidence type="ECO:0000256" key="7">
    <source>
        <dbReference type="ARBA" id="ARBA00024703"/>
    </source>
</evidence>
<dbReference type="InterPro" id="IPR007716">
    <property type="entry name" value="NPL4_Zn-bd_put"/>
</dbReference>
<dbReference type="SUPFAM" id="SSF54236">
    <property type="entry name" value="Ubiquitin-like"/>
    <property type="match status" value="1"/>
</dbReference>
<evidence type="ECO:0000256" key="2">
    <source>
        <dbReference type="ARBA" id="ARBA00004556"/>
    </source>
</evidence>
<comment type="similarity">
    <text evidence="3">Belongs to the NPL4 family.</text>
</comment>
<keyword evidence="6" id="KW-0811">Translocation</keyword>
<dbReference type="InterPro" id="IPR037518">
    <property type="entry name" value="MPN"/>
</dbReference>
<evidence type="ECO:0000256" key="6">
    <source>
        <dbReference type="ARBA" id="ARBA00023010"/>
    </source>
</evidence>
<keyword evidence="5" id="KW-0813">Transport</keyword>
<evidence type="ECO:0000313" key="11">
    <source>
        <dbReference type="Proteomes" id="UP000774617"/>
    </source>
</evidence>
<comment type="subcellular location">
    <subcellularLocation>
        <location evidence="2">Cytoplasm</location>
        <location evidence="2">Perinuclear region</location>
    </subcellularLocation>
    <subcellularLocation>
        <location evidence="1">Nucleus membrane</location>
        <topology evidence="1">Peripheral membrane protein</topology>
        <orientation evidence="1">Cytoplasmic side</orientation>
    </subcellularLocation>
</comment>
<evidence type="ECO:0000256" key="3">
    <source>
        <dbReference type="ARBA" id="ARBA00011025"/>
    </source>
</evidence>
<dbReference type="Pfam" id="PF05021">
    <property type="entry name" value="NPL4"/>
    <property type="match status" value="1"/>
</dbReference>
<dbReference type="InterPro" id="IPR007717">
    <property type="entry name" value="NPL4_C"/>
</dbReference>
<gene>
    <name evidence="10" type="ORF">B0J12DRAFT_746156</name>
</gene>